<keyword evidence="1" id="KW-1133">Transmembrane helix</keyword>
<sequence>MPQRTNICTLCKCNAQIVYKIIVMYLFLFYLFLSAKLALKAIRDCVVL</sequence>
<proteinExistence type="predicted"/>
<dbReference type="AlphaFoldDB" id="A0A0E9U4I5"/>
<name>A0A0E9U4I5_ANGAN</name>
<organism evidence="2">
    <name type="scientific">Anguilla anguilla</name>
    <name type="common">European freshwater eel</name>
    <name type="synonym">Muraena anguilla</name>
    <dbReference type="NCBI Taxonomy" id="7936"/>
    <lineage>
        <taxon>Eukaryota</taxon>
        <taxon>Metazoa</taxon>
        <taxon>Chordata</taxon>
        <taxon>Craniata</taxon>
        <taxon>Vertebrata</taxon>
        <taxon>Euteleostomi</taxon>
        <taxon>Actinopterygii</taxon>
        <taxon>Neopterygii</taxon>
        <taxon>Teleostei</taxon>
        <taxon>Anguilliformes</taxon>
        <taxon>Anguillidae</taxon>
        <taxon>Anguilla</taxon>
    </lineage>
</organism>
<feature type="transmembrane region" description="Helical" evidence="1">
    <location>
        <begin position="17"/>
        <end position="33"/>
    </location>
</feature>
<evidence type="ECO:0000313" key="2">
    <source>
        <dbReference type="EMBL" id="JAH59858.1"/>
    </source>
</evidence>
<protein>
    <submittedName>
        <fullName evidence="2">Uncharacterized protein</fullName>
    </submittedName>
</protein>
<keyword evidence="1" id="KW-0472">Membrane</keyword>
<reference evidence="2" key="1">
    <citation type="submission" date="2014-11" db="EMBL/GenBank/DDBJ databases">
        <authorList>
            <person name="Amaro Gonzalez C."/>
        </authorList>
    </citation>
    <scope>NUCLEOTIDE SEQUENCE</scope>
</reference>
<reference evidence="2" key="2">
    <citation type="journal article" date="2015" name="Fish Shellfish Immunol.">
        <title>Early steps in the European eel (Anguilla anguilla)-Vibrio vulnificus interaction in the gills: Role of the RtxA13 toxin.</title>
        <authorList>
            <person name="Callol A."/>
            <person name="Pajuelo D."/>
            <person name="Ebbesson L."/>
            <person name="Teles M."/>
            <person name="MacKenzie S."/>
            <person name="Amaro C."/>
        </authorList>
    </citation>
    <scope>NUCLEOTIDE SEQUENCE</scope>
</reference>
<accession>A0A0E9U4I5</accession>
<keyword evidence="1" id="KW-0812">Transmembrane</keyword>
<evidence type="ECO:0000256" key="1">
    <source>
        <dbReference type="SAM" id="Phobius"/>
    </source>
</evidence>
<dbReference type="EMBL" id="GBXM01048719">
    <property type="protein sequence ID" value="JAH59858.1"/>
    <property type="molecule type" value="Transcribed_RNA"/>
</dbReference>